<feature type="transmembrane region" description="Helical" evidence="2">
    <location>
        <begin position="38"/>
        <end position="55"/>
    </location>
</feature>
<keyword evidence="2" id="KW-1133">Transmembrane helix</keyword>
<feature type="chain" id="PRO_5005189504" description="Phosphatidic acid phosphatase type 2/haloperoxidase domain-containing protein" evidence="3">
    <location>
        <begin position="27"/>
        <end position="529"/>
    </location>
</feature>
<feature type="region of interest" description="Disordered" evidence="1">
    <location>
        <begin position="100"/>
        <end position="366"/>
    </location>
</feature>
<sequence>MPSGHSIGLLLCGMLMRLLTMMNTEASASGTKKVDTVLNYIAGVAMVLFGVYYAFESAKELSKPPAEQDGQAEVVEVRVHPSASGFAYTTDIALEDARDEFGEEEGSPEGEGSPRWKPKPGDERRRIVGQPSFVRVPCDDGGSSESLQDSLLESGTHASAGESRSPTEAGSFREWERRSEAGEGDAQMHLEEGAGVHKAPSARQKRKKKRKGFVPLVSSGSPVFPSVSASSSSSPGPALNVSNLTPTTIEPIGKEGEGMDAESFSNSPAEGRGGGEDSSLPPSPVGGREGLTHDGAKGKPHNSKVVPLGARWEGGEGSDPDVASWAAFGTQERRRFESASSPSETPVGSRDRLRQSNGASPESAVSPAVDVRLQTFGAEFGGGGVWKGFTSPTMVGALDEGGVGVSGRAGEHEPGKKRFCCGCTVQTAASLACGVLHGVAGPGGILGLLPASRYKSIVDSVVYLFVFLAVTTLTMGMLAAGWGEFTYRVSAPSRAVLIGVHIFSCLASIGVGVLWIVLTAMGILDEVFD</sequence>
<name>A0A0G4FT78_9ALVE</name>
<feature type="compositionally biased region" description="Low complexity" evidence="1">
    <location>
        <begin position="213"/>
        <end position="242"/>
    </location>
</feature>
<evidence type="ECO:0008006" key="5">
    <source>
        <dbReference type="Google" id="ProtNLM"/>
    </source>
</evidence>
<organism evidence="4">
    <name type="scientific">Chromera velia CCMP2878</name>
    <dbReference type="NCBI Taxonomy" id="1169474"/>
    <lineage>
        <taxon>Eukaryota</taxon>
        <taxon>Sar</taxon>
        <taxon>Alveolata</taxon>
        <taxon>Colpodellida</taxon>
        <taxon>Chromeraceae</taxon>
        <taxon>Chromera</taxon>
    </lineage>
</organism>
<keyword evidence="2" id="KW-0812">Transmembrane</keyword>
<evidence type="ECO:0000256" key="1">
    <source>
        <dbReference type="SAM" id="MobiDB-lite"/>
    </source>
</evidence>
<dbReference type="PANTHER" id="PTHR33876:SF4">
    <property type="entry name" value="CHLOROPLAST PROTEIN FOR GROWTH AND FERTILITY 2"/>
    <property type="match status" value="1"/>
</dbReference>
<feature type="compositionally biased region" description="Basic and acidic residues" evidence="1">
    <location>
        <begin position="171"/>
        <end position="195"/>
    </location>
</feature>
<evidence type="ECO:0000313" key="4">
    <source>
        <dbReference type="EMBL" id="CEM17683.1"/>
    </source>
</evidence>
<keyword evidence="2" id="KW-0472">Membrane</keyword>
<reference evidence="4" key="1">
    <citation type="submission" date="2014-11" db="EMBL/GenBank/DDBJ databases">
        <authorList>
            <person name="Otto D Thomas"/>
            <person name="Naeem Raeece"/>
        </authorList>
    </citation>
    <scope>NUCLEOTIDE SEQUENCE</scope>
</reference>
<dbReference type="VEuPathDB" id="CryptoDB:Cvel_18560"/>
<feature type="transmembrane region" description="Helical" evidence="2">
    <location>
        <begin position="461"/>
        <end position="483"/>
    </location>
</feature>
<dbReference type="AlphaFoldDB" id="A0A0G4FT78"/>
<evidence type="ECO:0000256" key="3">
    <source>
        <dbReference type="SAM" id="SignalP"/>
    </source>
</evidence>
<feature type="compositionally biased region" description="Basic residues" evidence="1">
    <location>
        <begin position="203"/>
        <end position="212"/>
    </location>
</feature>
<dbReference type="PANTHER" id="PTHR33876">
    <property type="entry name" value="UNNAMED PRODUCT"/>
    <property type="match status" value="1"/>
</dbReference>
<proteinExistence type="predicted"/>
<dbReference type="EMBL" id="CDMZ01000602">
    <property type="protein sequence ID" value="CEM17683.1"/>
    <property type="molecule type" value="Genomic_DNA"/>
</dbReference>
<keyword evidence="3" id="KW-0732">Signal</keyword>
<dbReference type="InterPro" id="IPR052776">
    <property type="entry name" value="Chloro_ReproSupport/MetalTrans"/>
</dbReference>
<feature type="signal peptide" evidence="3">
    <location>
        <begin position="1"/>
        <end position="26"/>
    </location>
</feature>
<protein>
    <recommendedName>
        <fullName evidence="5">Phosphatidic acid phosphatase type 2/haloperoxidase domain-containing protein</fullName>
    </recommendedName>
</protein>
<gene>
    <name evidence="4" type="ORF">Cvel_18560</name>
</gene>
<feature type="transmembrane region" description="Helical" evidence="2">
    <location>
        <begin position="495"/>
        <end position="524"/>
    </location>
</feature>
<feature type="compositionally biased region" description="Low complexity" evidence="1">
    <location>
        <begin position="139"/>
        <end position="155"/>
    </location>
</feature>
<accession>A0A0G4FT78</accession>
<evidence type="ECO:0000256" key="2">
    <source>
        <dbReference type="SAM" id="Phobius"/>
    </source>
</evidence>